<keyword evidence="3 13" id="KW-0547">Nucleotide-binding</keyword>
<evidence type="ECO:0000256" key="11">
    <source>
        <dbReference type="ARBA" id="ARBA00024565"/>
    </source>
</evidence>
<dbReference type="Pfam" id="PF00501">
    <property type="entry name" value="AMP-binding"/>
    <property type="match status" value="1"/>
</dbReference>
<comment type="catalytic activity">
    <reaction evidence="12">
        <text>hexadecanoate + ATP + CoA = hexadecanoyl-CoA + AMP + diphosphate</text>
        <dbReference type="Rhea" id="RHEA:30751"/>
        <dbReference type="ChEBI" id="CHEBI:7896"/>
        <dbReference type="ChEBI" id="CHEBI:30616"/>
        <dbReference type="ChEBI" id="CHEBI:33019"/>
        <dbReference type="ChEBI" id="CHEBI:57287"/>
        <dbReference type="ChEBI" id="CHEBI:57379"/>
        <dbReference type="ChEBI" id="CHEBI:456215"/>
    </reaction>
    <physiologicalReaction direction="left-to-right" evidence="12">
        <dbReference type="Rhea" id="RHEA:30752"/>
    </physiologicalReaction>
</comment>
<keyword evidence="5 13" id="KW-0067">ATP-binding</keyword>
<evidence type="ECO:0000256" key="4">
    <source>
        <dbReference type="ARBA" id="ARBA00022832"/>
    </source>
</evidence>
<dbReference type="STRING" id="135651.G0NGR1"/>
<evidence type="ECO:0000256" key="6">
    <source>
        <dbReference type="ARBA" id="ARBA00024469"/>
    </source>
</evidence>
<comment type="catalytic activity">
    <reaction evidence="11">
        <text>(E)-hexadec-2-enoate + ATP + CoA = (2E)-hexadecenoyl-CoA + AMP + diphosphate</text>
        <dbReference type="Rhea" id="RHEA:36139"/>
        <dbReference type="ChEBI" id="CHEBI:30616"/>
        <dbReference type="ChEBI" id="CHEBI:33019"/>
        <dbReference type="ChEBI" id="CHEBI:57287"/>
        <dbReference type="ChEBI" id="CHEBI:61526"/>
        <dbReference type="ChEBI" id="CHEBI:72745"/>
        <dbReference type="ChEBI" id="CHEBI:456215"/>
    </reaction>
    <physiologicalReaction direction="left-to-right" evidence="11">
        <dbReference type="Rhea" id="RHEA:36140"/>
    </physiologicalReaction>
</comment>
<comment type="function">
    <text evidence="13">Catalyzes the conversion of long-chain fatty acids to their active form acyl-CoAs for both synthesis of cellular lipids, and degradation via beta-oxidation.</text>
</comment>
<dbReference type="EMBL" id="GL379882">
    <property type="protein sequence ID" value="EGT60147.1"/>
    <property type="molecule type" value="Genomic_DNA"/>
</dbReference>
<dbReference type="GO" id="GO:0047676">
    <property type="term" value="F:arachidonate-CoA ligase activity"/>
    <property type="evidence" value="ECO:0007669"/>
    <property type="project" value="UniProtKB-EC"/>
</dbReference>
<evidence type="ECO:0000256" key="7">
    <source>
        <dbReference type="ARBA" id="ARBA00024484"/>
    </source>
</evidence>
<dbReference type="PANTHER" id="PTHR43272">
    <property type="entry name" value="LONG-CHAIN-FATTY-ACID--COA LIGASE"/>
    <property type="match status" value="1"/>
</dbReference>
<dbReference type="GO" id="GO:0005783">
    <property type="term" value="C:endoplasmic reticulum"/>
    <property type="evidence" value="ECO:0007669"/>
    <property type="project" value="TreeGrafter"/>
</dbReference>
<accession>G0NGR1</accession>
<dbReference type="SUPFAM" id="SSF56801">
    <property type="entry name" value="Acetyl-CoA synthetase-like"/>
    <property type="match status" value="1"/>
</dbReference>
<dbReference type="PROSITE" id="PS00455">
    <property type="entry name" value="AMP_BINDING"/>
    <property type="match status" value="1"/>
</dbReference>
<keyword evidence="4 13" id="KW-0276">Fatty acid metabolism</keyword>
<keyword evidence="16" id="KW-1185">Reference proteome</keyword>
<evidence type="ECO:0000256" key="9">
    <source>
        <dbReference type="ARBA" id="ARBA00024532"/>
    </source>
</evidence>
<dbReference type="FunCoup" id="G0NGR1">
    <property type="interactions" value="176"/>
</dbReference>
<comment type="similarity">
    <text evidence="1 13">Belongs to the ATP-dependent AMP-binding enzyme family.</text>
</comment>
<evidence type="ECO:0000256" key="13">
    <source>
        <dbReference type="RuleBase" id="RU369030"/>
    </source>
</evidence>
<comment type="catalytic activity">
    <reaction evidence="7">
        <text>a long-chain fatty acid + ATP + CoA = a long-chain fatty acyl-CoA + AMP + diphosphate</text>
        <dbReference type="Rhea" id="RHEA:15421"/>
        <dbReference type="ChEBI" id="CHEBI:30616"/>
        <dbReference type="ChEBI" id="CHEBI:33019"/>
        <dbReference type="ChEBI" id="CHEBI:57287"/>
        <dbReference type="ChEBI" id="CHEBI:57560"/>
        <dbReference type="ChEBI" id="CHEBI:83139"/>
        <dbReference type="ChEBI" id="CHEBI:456215"/>
        <dbReference type="EC" id="6.2.1.3"/>
    </reaction>
    <physiologicalReaction direction="left-to-right" evidence="7">
        <dbReference type="Rhea" id="RHEA:15422"/>
    </physiologicalReaction>
</comment>
<proteinExistence type="inferred from homology"/>
<dbReference type="GO" id="GO:0016020">
    <property type="term" value="C:membrane"/>
    <property type="evidence" value="ECO:0007669"/>
    <property type="project" value="TreeGrafter"/>
</dbReference>
<evidence type="ECO:0000313" key="15">
    <source>
        <dbReference type="EMBL" id="EGT60147.1"/>
    </source>
</evidence>
<dbReference type="GO" id="GO:0005524">
    <property type="term" value="F:ATP binding"/>
    <property type="evidence" value="ECO:0007669"/>
    <property type="project" value="UniProtKB-KW"/>
</dbReference>
<dbReference type="eggNOG" id="KOG1256">
    <property type="taxonomic scope" value="Eukaryota"/>
</dbReference>
<evidence type="ECO:0000259" key="14">
    <source>
        <dbReference type="Pfam" id="PF00501"/>
    </source>
</evidence>
<dbReference type="Proteomes" id="UP000008068">
    <property type="component" value="Unassembled WGS sequence"/>
</dbReference>
<dbReference type="OMA" id="ARNSPQW"/>
<name>G0NGR1_CAEBE</name>
<evidence type="ECO:0000256" key="5">
    <source>
        <dbReference type="ARBA" id="ARBA00022840"/>
    </source>
</evidence>
<evidence type="ECO:0000256" key="3">
    <source>
        <dbReference type="ARBA" id="ARBA00022741"/>
    </source>
</evidence>
<dbReference type="InterPro" id="IPR000873">
    <property type="entry name" value="AMP-dep_synth/lig_dom"/>
</dbReference>
<comment type="catalytic activity">
    <reaction evidence="8">
        <text>12-hydroxy-(5Z,8Z,10E,14Z)-eicosatetraenoate + ATP + CoA = 12-hydroxy-(5Z,8Z,10E,14Z)-eicosatetraenoyl-CoA + AMP + diphosphate</text>
        <dbReference type="Rhea" id="RHEA:52112"/>
        <dbReference type="ChEBI" id="CHEBI:30616"/>
        <dbReference type="ChEBI" id="CHEBI:33019"/>
        <dbReference type="ChEBI" id="CHEBI:57287"/>
        <dbReference type="ChEBI" id="CHEBI:90718"/>
        <dbReference type="ChEBI" id="CHEBI:136408"/>
        <dbReference type="ChEBI" id="CHEBI:456215"/>
    </reaction>
    <physiologicalReaction direction="left-to-right" evidence="8">
        <dbReference type="Rhea" id="RHEA:52113"/>
    </physiologicalReaction>
</comment>
<gene>
    <name evidence="15" type="primary">Cbn-acs-5</name>
    <name evidence="15" type="ORF">CAEBREN_06947</name>
</gene>
<evidence type="ECO:0000313" key="16">
    <source>
        <dbReference type="Proteomes" id="UP000008068"/>
    </source>
</evidence>
<protein>
    <recommendedName>
        <fullName evidence="13">Long-chain-fatty-acid--CoA ligase</fullName>
        <ecNumber evidence="13">6.2.1.3</ecNumber>
    </recommendedName>
</protein>
<dbReference type="InParanoid" id="G0NGR1"/>
<reference evidence="16" key="1">
    <citation type="submission" date="2011-07" db="EMBL/GenBank/DDBJ databases">
        <authorList>
            <consortium name="Caenorhabditis brenneri Sequencing and Analysis Consortium"/>
            <person name="Wilson R.K."/>
        </authorList>
    </citation>
    <scope>NUCLEOTIDE SEQUENCE [LARGE SCALE GENOMIC DNA]</scope>
    <source>
        <strain evidence="16">PB2801</strain>
    </source>
</reference>
<keyword evidence="2 13" id="KW-0436">Ligase</keyword>
<feature type="domain" description="AMP-dependent synthetase/ligase" evidence="14">
    <location>
        <begin position="163"/>
        <end position="536"/>
    </location>
</feature>
<dbReference type="InterPro" id="IPR020845">
    <property type="entry name" value="AMP-binding_CS"/>
</dbReference>
<sequence>MTNETALGLAAAIIGSTYFLYCKLLKTAKLSLPNGLSVDRQAVEVKGQPGVWKSALMENEKEDVLTRFYPEVATIHDVFLKGKEESHGGPCVGTRASATSEYEFLSYDEVHEKAKKLAMTLVHEFGLTPVAYFMRSAKNDTCYLNNSIEPTKNRRHRSDTNTTNIGIYARNSPQWLVSALACMEQSMVVVPLYDTLGAEAASFIISQAEIRVVIVDSFKKAECLVQNRHNIPTLKQVIVIDSADLVNGPTTIDTIRIESFDSAIILGSKYEYTNNLPKPEDIYIICYTSGTTGTPKGVMLTHENIVANISGFLKILFAFQPSMIDTTQVHISYLPLSHMMEQLTHWTLLGFGSKIGYFRGSIQGLTDDIKALKPTVFPVVPRLLNRLYDAVTSKVQQQGFMAKLVYNFAFARKLSQVRAGKGGRDTIWDRLVFRKIQEQIGGKVDLMVTGSAPISSTVLETCRVTLGATIVEGYGQTECTALATFTWMGDPSTGHCGAPAPCALVKLGDVPDLNYYAKDGKGEIRIKGPCVTKGYYKDPERTAELFDEEGFLQTGDIGEMLPNGTIRIIDRKKHIFKLAQGEYVAPEKIEQVYIRAPVAQQVYVDGDSLERWLIAVVVPEPDVMKEWNEKQGGASSRTLEEICQDEKAKEFVLSELHTIGKANKLNSIEQVKKVILSTDPFTVENGLLTPTLKAKRPQLRLKYKDGMAKVYKQFPNL</sequence>
<comment type="catalytic activity">
    <reaction evidence="10">
        <text>(5Z,8Z,11Z,14Z)-eicosatetraenoate + ATP + CoA = (5Z,8Z,11Z,14Z)-eicosatetraenoyl-CoA + AMP + diphosphate</text>
        <dbReference type="Rhea" id="RHEA:19713"/>
        <dbReference type="ChEBI" id="CHEBI:30616"/>
        <dbReference type="ChEBI" id="CHEBI:32395"/>
        <dbReference type="ChEBI" id="CHEBI:33019"/>
        <dbReference type="ChEBI" id="CHEBI:57287"/>
        <dbReference type="ChEBI" id="CHEBI:57368"/>
        <dbReference type="ChEBI" id="CHEBI:456215"/>
        <dbReference type="EC" id="6.2.1.15"/>
    </reaction>
    <physiologicalReaction direction="left-to-right" evidence="10">
        <dbReference type="Rhea" id="RHEA:19714"/>
    </physiologicalReaction>
</comment>
<comment type="catalytic activity">
    <reaction evidence="9">
        <text>15-hydroxy-(5Z,8Z,11Z,13E)-eicosatetraenoate + ATP + CoA = 15-hydroxy-(5Z,8Z,11Z,13E)-eicosatetraenoyl-CoA + AMP + diphosphate</text>
        <dbReference type="Rhea" id="RHEA:52116"/>
        <dbReference type="ChEBI" id="CHEBI:30616"/>
        <dbReference type="ChEBI" id="CHEBI:33019"/>
        <dbReference type="ChEBI" id="CHEBI:57287"/>
        <dbReference type="ChEBI" id="CHEBI:78832"/>
        <dbReference type="ChEBI" id="CHEBI:136409"/>
        <dbReference type="ChEBI" id="CHEBI:456215"/>
    </reaction>
    <physiologicalReaction direction="left-to-right" evidence="9">
        <dbReference type="Rhea" id="RHEA:52117"/>
    </physiologicalReaction>
</comment>
<comment type="catalytic activity">
    <reaction evidence="6">
        <text>5-hydroxy-(6E,8Z,11Z,14Z)-eicosatetraenoate + ATP + CoA = 5-hydroxy-(6E,8Z,11Z,14Z)-eicosatetraenoyl-CoA + AMP + diphosphate</text>
        <dbReference type="Rhea" id="RHEA:52108"/>
        <dbReference type="ChEBI" id="CHEBI:30616"/>
        <dbReference type="ChEBI" id="CHEBI:33019"/>
        <dbReference type="ChEBI" id="CHEBI:57287"/>
        <dbReference type="ChEBI" id="CHEBI:65341"/>
        <dbReference type="ChEBI" id="CHEBI:136407"/>
        <dbReference type="ChEBI" id="CHEBI:456215"/>
    </reaction>
    <physiologicalReaction direction="left-to-right" evidence="6">
        <dbReference type="Rhea" id="RHEA:52109"/>
    </physiologicalReaction>
</comment>
<evidence type="ECO:0000256" key="10">
    <source>
        <dbReference type="ARBA" id="ARBA00024548"/>
    </source>
</evidence>
<organism evidence="16">
    <name type="scientific">Caenorhabditis brenneri</name>
    <name type="common">Nematode worm</name>
    <dbReference type="NCBI Taxonomy" id="135651"/>
    <lineage>
        <taxon>Eukaryota</taxon>
        <taxon>Metazoa</taxon>
        <taxon>Ecdysozoa</taxon>
        <taxon>Nematoda</taxon>
        <taxon>Chromadorea</taxon>
        <taxon>Rhabditida</taxon>
        <taxon>Rhabditina</taxon>
        <taxon>Rhabditomorpha</taxon>
        <taxon>Rhabditoidea</taxon>
        <taxon>Rhabditidae</taxon>
        <taxon>Peloderinae</taxon>
        <taxon>Caenorhabditis</taxon>
    </lineage>
</organism>
<evidence type="ECO:0000256" key="1">
    <source>
        <dbReference type="ARBA" id="ARBA00006432"/>
    </source>
</evidence>
<dbReference type="HOGENOM" id="CLU_000022_45_4_1"/>
<evidence type="ECO:0000256" key="8">
    <source>
        <dbReference type="ARBA" id="ARBA00024495"/>
    </source>
</evidence>
<dbReference type="CDD" id="cd05927">
    <property type="entry name" value="LC-FACS_euk"/>
    <property type="match status" value="1"/>
</dbReference>
<evidence type="ECO:0000256" key="2">
    <source>
        <dbReference type="ARBA" id="ARBA00022598"/>
    </source>
</evidence>
<dbReference type="AlphaFoldDB" id="G0NGR1"/>
<dbReference type="EC" id="6.2.1.3" evidence="13"/>
<dbReference type="OrthoDB" id="1700726at2759"/>
<dbReference type="InterPro" id="IPR045311">
    <property type="entry name" value="LC-FACS_euk"/>
</dbReference>
<dbReference type="Gene3D" id="3.40.50.12780">
    <property type="entry name" value="N-terminal domain of ligase-like"/>
    <property type="match status" value="1"/>
</dbReference>
<keyword evidence="13" id="KW-0443">Lipid metabolism</keyword>
<dbReference type="PANTHER" id="PTHR43272:SF43">
    <property type="entry name" value="LONG-CHAIN-FATTY-ACID--COA LIGASE"/>
    <property type="match status" value="1"/>
</dbReference>
<evidence type="ECO:0000256" key="12">
    <source>
        <dbReference type="ARBA" id="ARBA00049139"/>
    </source>
</evidence>
<dbReference type="InterPro" id="IPR042099">
    <property type="entry name" value="ANL_N_sf"/>
</dbReference>